<evidence type="ECO:0000313" key="1">
    <source>
        <dbReference type="EMBL" id="EDO31691.1"/>
    </source>
</evidence>
<dbReference type="InParanoid" id="A7SX77"/>
<accession>A7SX77</accession>
<reference evidence="1 2" key="1">
    <citation type="journal article" date="2007" name="Science">
        <title>Sea anemone genome reveals ancestral eumetazoan gene repertoire and genomic organization.</title>
        <authorList>
            <person name="Putnam N.H."/>
            <person name="Srivastava M."/>
            <person name="Hellsten U."/>
            <person name="Dirks B."/>
            <person name="Chapman J."/>
            <person name="Salamov A."/>
            <person name="Terry A."/>
            <person name="Shapiro H."/>
            <person name="Lindquist E."/>
            <person name="Kapitonov V.V."/>
            <person name="Jurka J."/>
            <person name="Genikhovich G."/>
            <person name="Grigoriev I.V."/>
            <person name="Lucas S.M."/>
            <person name="Steele R.E."/>
            <person name="Finnerty J.R."/>
            <person name="Technau U."/>
            <person name="Martindale M.Q."/>
            <person name="Rokhsar D.S."/>
        </authorList>
    </citation>
    <scope>NUCLEOTIDE SEQUENCE [LARGE SCALE GENOMIC DNA]</scope>
    <source>
        <strain evidence="2">CH2 X CH6</strain>
    </source>
</reference>
<evidence type="ECO:0000313" key="2">
    <source>
        <dbReference type="Proteomes" id="UP000001593"/>
    </source>
</evidence>
<protein>
    <submittedName>
        <fullName evidence="1">Uncharacterized protein</fullName>
    </submittedName>
</protein>
<dbReference type="Proteomes" id="UP000001593">
    <property type="component" value="Unassembled WGS sequence"/>
</dbReference>
<dbReference type="AlphaFoldDB" id="A7SX77"/>
<dbReference type="EMBL" id="DS469880">
    <property type="protein sequence ID" value="EDO31691.1"/>
    <property type="molecule type" value="Genomic_DNA"/>
</dbReference>
<dbReference type="HOGENOM" id="CLU_1031729_0_0_1"/>
<gene>
    <name evidence="1" type="ORF">NEMVEDRAFT_v1g218899</name>
</gene>
<keyword evidence="2" id="KW-1185">Reference proteome</keyword>
<proteinExistence type="predicted"/>
<sequence length="270" mass="31212">MFYFSYRVVRFYIIRRSLVWFPYGCTLTLEYTGLMLETASGEEYAVEFLANSRTALLYPAIYTVKPRMAHYPAGASYIDMADQNGTMREWTKTDNATTMPDDINVTPEQVREQMQKVMNDNYAFLLYNCRAPQEMMKLAWGMEVAKKRRAVRDKRSVVRDKGSIVRDNGSVVHDIKSVVRDKGSVMRDKGSVVHDKGSVVRGEGSVVRDKGSVVHDKRSVVRVRDTGSVVRDEGRVVRDKRSVVRDKRSVAVKRSKQPHWMRRHQFFRKV</sequence>
<name>A7SX77_NEMVE</name>
<organism evidence="1 2">
    <name type="scientific">Nematostella vectensis</name>
    <name type="common">Starlet sea anemone</name>
    <dbReference type="NCBI Taxonomy" id="45351"/>
    <lineage>
        <taxon>Eukaryota</taxon>
        <taxon>Metazoa</taxon>
        <taxon>Cnidaria</taxon>
        <taxon>Anthozoa</taxon>
        <taxon>Hexacorallia</taxon>
        <taxon>Actiniaria</taxon>
        <taxon>Edwardsiidae</taxon>
        <taxon>Nematostella</taxon>
    </lineage>
</organism>